<dbReference type="InterPro" id="IPR014001">
    <property type="entry name" value="Helicase_ATP-bd"/>
</dbReference>
<evidence type="ECO:0000313" key="3">
    <source>
        <dbReference type="Proteomes" id="UP000092971"/>
    </source>
</evidence>
<dbReference type="Proteomes" id="UP000092971">
    <property type="component" value="Chromosome"/>
</dbReference>
<protein>
    <recommendedName>
        <fullName evidence="1">Helicase ATP-binding domain-containing protein</fullName>
    </recommendedName>
</protein>
<dbReference type="GO" id="GO:0015668">
    <property type="term" value="F:type III site-specific deoxyribonuclease activity"/>
    <property type="evidence" value="ECO:0007669"/>
    <property type="project" value="InterPro"/>
</dbReference>
<gene>
    <name evidence="2" type="ORF">CSTERTH_06970</name>
</gene>
<proteinExistence type="predicted"/>
<name>A0A1B1YDE8_THEST</name>
<dbReference type="RefSeq" id="WP_065821349.1">
    <property type="nucleotide sequence ID" value="NZ_CP014672.1"/>
</dbReference>
<dbReference type="REBASE" id="152964">
    <property type="entry name" value="Cst2910ORF6975P"/>
</dbReference>
<evidence type="ECO:0000313" key="2">
    <source>
        <dbReference type="EMBL" id="ANW98785.1"/>
    </source>
</evidence>
<sequence length="873" mass="100860">MKFKFDANQDYQLKAIEAVTRLFEGHKFVSSDFGFEMGGLPAVPNRLEISEAFLLDNLKKVQQANGIPADSELKYIEGEIQTASGLQVVRFPNFSVEMETGTGKTYVYLRTLLELNKQYGFLKFIIVVPSVAIREGVLKTLKITERHFRELYHNQPYRYYEYQSESLSQVRQFSLSNQVEIMVMTIDSFNKDSNVINQATDRLQGETPIYLIQATRPILILDEPQNMESDIARAALARLNPLFTLRYSATHRNLYNLVYRLTPAQAYQEGLVKRIEVASVIEENNYNHIFVQLEEIRVQKSRISAKVKVHKQMANGTVKEATVTVKPGDNLKDKTGRQEYESFVVEEINPGTNTIVFSNGVELKTGEAKGDNREAIFRAQIAYTIEQHFRTQRRLRDKGIKVLSLFFIDRVESYLSPDGIIRRLFVEEFNRLKVKYREWKDVDPEAVQGSYFSEYKTEKSMENDKAAFDLIMRDKERLLSFSEPTCFIFSHSALREGWDNPNVFIICTLNQTASNIKKRQEIGRGVRLAVNQEGERMRDEQVNILTVVANESYKDYVSKLQTEYMEEYGPGDVPPPPPDARKKGIARLRKEYMLTPEFKELWEKIKHKTRYAVKVDTKRLIDDCVKELDKAVIRSPQIVIQKAQVDMIDENNIQARYIGGGAAEDLSGRYPLPNIVEWIKDETKLTRPTILEILRRTKQKDAAVKNPHEFATTVIRIIKEKLADHLVNGIQYTKIEDCYLMELFQDIEKNQQYLIPAEKSIYDHVVYDSDVERQFAEGLESRKDVKLYVKLPSWFKVSTPVGEYNPDWAIVVEEVNQFGEVTNKLHLVRETKGTSNRSELTPQERRKVDCGEKHFEALGVNYKVVASIDELLP</sequence>
<dbReference type="InterPro" id="IPR045572">
    <property type="entry name" value="RE_endonuc_C"/>
</dbReference>
<dbReference type="Pfam" id="PF19778">
    <property type="entry name" value="RE_endonuc"/>
    <property type="match status" value="1"/>
</dbReference>
<organism evidence="2 3">
    <name type="scientific">Thermoclostridium stercorarium subsp. thermolacticum DSM 2910</name>
    <dbReference type="NCBI Taxonomy" id="1121336"/>
    <lineage>
        <taxon>Bacteria</taxon>
        <taxon>Bacillati</taxon>
        <taxon>Bacillota</taxon>
        <taxon>Clostridia</taxon>
        <taxon>Eubacteriales</taxon>
        <taxon>Oscillospiraceae</taxon>
        <taxon>Thermoclostridium</taxon>
    </lineage>
</organism>
<feature type="domain" description="Helicase ATP-binding" evidence="1">
    <location>
        <begin position="85"/>
        <end position="234"/>
    </location>
</feature>
<dbReference type="GO" id="GO:0003677">
    <property type="term" value="F:DNA binding"/>
    <property type="evidence" value="ECO:0007669"/>
    <property type="project" value="InterPro"/>
</dbReference>
<dbReference type="SUPFAM" id="SSF52540">
    <property type="entry name" value="P-loop containing nucleoside triphosphate hydrolases"/>
    <property type="match status" value="2"/>
</dbReference>
<reference evidence="2 3" key="1">
    <citation type="submission" date="2016-02" db="EMBL/GenBank/DDBJ databases">
        <title>Comparison of Clostridium stercorarium subspecies using comparative genomics and transcriptomics.</title>
        <authorList>
            <person name="Schellenberg J."/>
            <person name="Thallinger G."/>
            <person name="Levin D.B."/>
            <person name="Zhang X."/>
            <person name="Alvare G."/>
            <person name="Fristensky B."/>
            <person name="Sparling R."/>
        </authorList>
    </citation>
    <scope>NUCLEOTIDE SEQUENCE [LARGE SCALE GENOMIC DNA]</scope>
    <source>
        <strain evidence="2 3">DSM 2910</strain>
    </source>
</reference>
<dbReference type="InterPro" id="IPR006935">
    <property type="entry name" value="Helicase/UvrB_N"/>
</dbReference>
<dbReference type="AlphaFoldDB" id="A0A1B1YDE8"/>
<dbReference type="Pfam" id="PF04851">
    <property type="entry name" value="ResIII"/>
    <property type="match status" value="1"/>
</dbReference>
<dbReference type="OrthoDB" id="9804145at2"/>
<dbReference type="EMBL" id="CP014672">
    <property type="protein sequence ID" value="ANW98785.1"/>
    <property type="molecule type" value="Genomic_DNA"/>
</dbReference>
<accession>A0A1B1YDE8</accession>
<dbReference type="GO" id="GO:0005524">
    <property type="term" value="F:ATP binding"/>
    <property type="evidence" value="ECO:0007669"/>
    <property type="project" value="InterPro"/>
</dbReference>
<dbReference type="InterPro" id="IPR027417">
    <property type="entry name" value="P-loop_NTPase"/>
</dbReference>
<dbReference type="PROSITE" id="PS51192">
    <property type="entry name" value="HELICASE_ATP_BIND_1"/>
    <property type="match status" value="1"/>
</dbReference>
<evidence type="ECO:0000259" key="1">
    <source>
        <dbReference type="PROSITE" id="PS51192"/>
    </source>
</evidence>
<dbReference type="Gene3D" id="3.40.50.300">
    <property type="entry name" value="P-loop containing nucleotide triphosphate hydrolases"/>
    <property type="match status" value="2"/>
</dbReference>